<dbReference type="RefSeq" id="WP_072934598.1">
    <property type="nucleotide sequence ID" value="NZ_FQUG01000002.1"/>
</dbReference>
<keyword evidence="1" id="KW-0732">Signal</keyword>
<feature type="signal peptide" evidence="1">
    <location>
        <begin position="1"/>
        <end position="28"/>
    </location>
</feature>
<dbReference type="EMBL" id="FQUG01000002">
    <property type="protein sequence ID" value="SHE44999.1"/>
    <property type="molecule type" value="Genomic_DNA"/>
</dbReference>
<evidence type="ECO:0000256" key="1">
    <source>
        <dbReference type="SAM" id="SignalP"/>
    </source>
</evidence>
<evidence type="ECO:0000313" key="2">
    <source>
        <dbReference type="EMBL" id="SHE44999.1"/>
    </source>
</evidence>
<dbReference type="OrthoDB" id="1667120at2"/>
<organism evidence="2 3">
    <name type="scientific">Schwartzia succinivorans DSM 10502</name>
    <dbReference type="NCBI Taxonomy" id="1123243"/>
    <lineage>
        <taxon>Bacteria</taxon>
        <taxon>Bacillati</taxon>
        <taxon>Bacillota</taxon>
        <taxon>Negativicutes</taxon>
        <taxon>Selenomonadales</taxon>
        <taxon>Selenomonadaceae</taxon>
        <taxon>Schwartzia</taxon>
    </lineage>
</organism>
<sequence length="134" mass="15427">MKSFAAKFFTLLFLTLVITAVMPTSAQARPTIKFSVEHVYLHEAGEAEIVGYFENVGDQAAYVKWTDIDLKLFADNGQEMWSDYGIRHSVDDVYVPAHEYVAYTCYIQHPDIPEYHGKYRFRSHTVTHWEKSAG</sequence>
<dbReference type="Proteomes" id="UP000184404">
    <property type="component" value="Unassembled WGS sequence"/>
</dbReference>
<protein>
    <submittedName>
        <fullName evidence="2">Uncharacterized protein</fullName>
    </submittedName>
</protein>
<keyword evidence="3" id="KW-1185">Reference proteome</keyword>
<evidence type="ECO:0000313" key="3">
    <source>
        <dbReference type="Proteomes" id="UP000184404"/>
    </source>
</evidence>
<accession>A0A1M4TKJ0</accession>
<dbReference type="STRING" id="1123243.SAMN02745190_00513"/>
<proteinExistence type="predicted"/>
<feature type="chain" id="PRO_5013109976" evidence="1">
    <location>
        <begin position="29"/>
        <end position="134"/>
    </location>
</feature>
<gene>
    <name evidence="2" type="ORF">SAMN02745190_00513</name>
</gene>
<name>A0A1M4TKJ0_9FIRM</name>
<reference evidence="2 3" key="1">
    <citation type="submission" date="2016-11" db="EMBL/GenBank/DDBJ databases">
        <authorList>
            <person name="Jaros S."/>
            <person name="Januszkiewicz K."/>
            <person name="Wedrychowicz H."/>
        </authorList>
    </citation>
    <scope>NUCLEOTIDE SEQUENCE [LARGE SCALE GENOMIC DNA]</scope>
    <source>
        <strain evidence="2 3">DSM 10502</strain>
    </source>
</reference>
<dbReference type="AlphaFoldDB" id="A0A1M4TKJ0"/>